<dbReference type="Pfam" id="PF02899">
    <property type="entry name" value="Phage_int_SAM_1"/>
    <property type="match status" value="1"/>
</dbReference>
<dbReference type="InterPro" id="IPR013762">
    <property type="entry name" value="Integrase-like_cat_sf"/>
</dbReference>
<evidence type="ECO:0000256" key="8">
    <source>
        <dbReference type="ARBA" id="ARBA00023306"/>
    </source>
</evidence>
<dbReference type="InterPro" id="IPR050090">
    <property type="entry name" value="Tyrosine_recombinase_XerCD"/>
</dbReference>
<dbReference type="Proteomes" id="UP001596020">
    <property type="component" value="Unassembled WGS sequence"/>
</dbReference>
<evidence type="ECO:0000259" key="11">
    <source>
        <dbReference type="PROSITE" id="PS51898"/>
    </source>
</evidence>
<dbReference type="InterPro" id="IPR003489">
    <property type="entry name" value="RHF/RaiA"/>
</dbReference>
<comment type="subcellular location">
    <subcellularLocation>
        <location evidence="1">Cytoplasm</location>
    </subcellularLocation>
</comment>
<gene>
    <name evidence="13" type="primary">hpf</name>
    <name evidence="13" type="ORF">ACFO3G_07890</name>
</gene>
<dbReference type="Gene3D" id="1.10.150.130">
    <property type="match status" value="1"/>
</dbReference>
<dbReference type="InterPro" id="IPR004107">
    <property type="entry name" value="Integrase_SAM-like_N"/>
</dbReference>
<dbReference type="CDD" id="cd00552">
    <property type="entry name" value="RaiA"/>
    <property type="match status" value="1"/>
</dbReference>
<dbReference type="InterPro" id="IPR036567">
    <property type="entry name" value="RHF-like"/>
</dbReference>
<evidence type="ECO:0000313" key="13">
    <source>
        <dbReference type="EMBL" id="MFC4666511.1"/>
    </source>
</evidence>
<dbReference type="SUPFAM" id="SSF69754">
    <property type="entry name" value="Ribosome binding protein Y (YfiA homologue)"/>
    <property type="match status" value="1"/>
</dbReference>
<feature type="coiled-coil region" evidence="10">
    <location>
        <begin position="315"/>
        <end position="342"/>
    </location>
</feature>
<dbReference type="PROSITE" id="PS51900">
    <property type="entry name" value="CB"/>
    <property type="match status" value="1"/>
</dbReference>
<dbReference type="PANTHER" id="PTHR30349:SF77">
    <property type="entry name" value="TYROSINE RECOMBINASE XERC"/>
    <property type="match status" value="1"/>
</dbReference>
<feature type="domain" description="Tyr recombinase" evidence="11">
    <location>
        <begin position="111"/>
        <end position="292"/>
    </location>
</feature>
<organism evidence="13 14">
    <name type="scientific">Falsiporphyromonas endometrii</name>
    <dbReference type="NCBI Taxonomy" id="1387297"/>
    <lineage>
        <taxon>Bacteria</taxon>
        <taxon>Pseudomonadati</taxon>
        <taxon>Bacteroidota</taxon>
        <taxon>Bacteroidia</taxon>
        <taxon>Bacteroidales</taxon>
        <taxon>Porphyromonadaceae</taxon>
        <taxon>Falsiporphyromonas</taxon>
    </lineage>
</organism>
<dbReference type="RefSeq" id="WP_380079650.1">
    <property type="nucleotide sequence ID" value="NZ_JBHSGO010000204.1"/>
</dbReference>
<dbReference type="EMBL" id="JBHSGO010000204">
    <property type="protein sequence ID" value="MFC4666511.1"/>
    <property type="molecule type" value="Genomic_DNA"/>
</dbReference>
<dbReference type="Gene3D" id="3.30.160.100">
    <property type="entry name" value="Ribosome hibernation promotion factor-like"/>
    <property type="match status" value="1"/>
</dbReference>
<dbReference type="InterPro" id="IPR002104">
    <property type="entry name" value="Integrase_catalytic"/>
</dbReference>
<keyword evidence="10" id="KW-0175">Coiled coil</keyword>
<dbReference type="Pfam" id="PF02482">
    <property type="entry name" value="Ribosomal_S30AE"/>
    <property type="match status" value="1"/>
</dbReference>
<sequence length="397" mass="46433">MRKDDYIEDFENYLKFERNLSQYTQEAYCQDINDFFSFVEEKLPQEEYIPSEADKDLVRTWLSNEMDRGMKPRSVQRKLSSLKAFYKYLQKKKVIKNNPVRFLKGPKADRPLPAFLSQKEMQELLGQEYDHNDFLQVRDHLMMEMLYQTGIRRSECAGLMDKNVDEAGAKIKVLGKRKKERIIPIGQKIIHFIKEYREIRKKTIANPTAFFVSLEGKELEPVEVYNIVRNKLEPFKHLVRKGPHVLRHSFATAMLDDGADLMAVKELLGHQSLDTTVIYTHNTFEQLKKMYNAHPRAQKKHIMDVRIKALHFDANDALKQFIEKKIAKLEKMSEEIMSAEVVLKVVKPETNNNKNAAIKLLGKKKELFAEKTSDSFEEAIDVCVDALKKQIEKNKDK</sequence>
<evidence type="ECO:0000256" key="4">
    <source>
        <dbReference type="ARBA" id="ARBA00022829"/>
    </source>
</evidence>
<keyword evidence="3" id="KW-0132">Cell division</keyword>
<dbReference type="SUPFAM" id="SSF56349">
    <property type="entry name" value="DNA breaking-rejoining enzymes"/>
    <property type="match status" value="1"/>
</dbReference>
<evidence type="ECO:0000256" key="5">
    <source>
        <dbReference type="ARBA" id="ARBA00022908"/>
    </source>
</evidence>
<dbReference type="NCBIfam" id="TIGR00741">
    <property type="entry name" value="yfiA"/>
    <property type="match status" value="1"/>
</dbReference>
<evidence type="ECO:0000259" key="12">
    <source>
        <dbReference type="PROSITE" id="PS51900"/>
    </source>
</evidence>
<dbReference type="InterPro" id="IPR011010">
    <property type="entry name" value="DNA_brk_join_enz"/>
</dbReference>
<accession>A0ABV9KA28</accession>
<feature type="domain" description="Core-binding (CB)" evidence="12">
    <location>
        <begin position="1"/>
        <end position="90"/>
    </location>
</feature>
<reference evidence="14" key="1">
    <citation type="journal article" date="2019" name="Int. J. Syst. Evol. Microbiol.">
        <title>The Global Catalogue of Microorganisms (GCM) 10K type strain sequencing project: providing services to taxonomists for standard genome sequencing and annotation.</title>
        <authorList>
            <consortium name="The Broad Institute Genomics Platform"/>
            <consortium name="The Broad Institute Genome Sequencing Center for Infectious Disease"/>
            <person name="Wu L."/>
            <person name="Ma J."/>
        </authorList>
    </citation>
    <scope>NUCLEOTIDE SEQUENCE [LARGE SCALE GENOMIC DNA]</scope>
    <source>
        <strain evidence="14">CGMCC 4.7357</strain>
    </source>
</reference>
<keyword evidence="5" id="KW-0229">DNA integration</keyword>
<evidence type="ECO:0000256" key="1">
    <source>
        <dbReference type="ARBA" id="ARBA00004496"/>
    </source>
</evidence>
<comment type="caution">
    <text evidence="13">The sequence shown here is derived from an EMBL/GenBank/DDBJ whole genome shotgun (WGS) entry which is preliminary data.</text>
</comment>
<evidence type="ECO:0000256" key="6">
    <source>
        <dbReference type="ARBA" id="ARBA00023125"/>
    </source>
</evidence>
<dbReference type="PANTHER" id="PTHR30349">
    <property type="entry name" value="PHAGE INTEGRASE-RELATED"/>
    <property type="match status" value="1"/>
</dbReference>
<dbReference type="Pfam" id="PF00589">
    <property type="entry name" value="Phage_integrase"/>
    <property type="match status" value="1"/>
</dbReference>
<protein>
    <submittedName>
        <fullName evidence="13">Ribosome hibernation-promoting factor, HPF/YfiA family</fullName>
    </submittedName>
</protein>
<proteinExistence type="predicted"/>
<keyword evidence="14" id="KW-1185">Reference proteome</keyword>
<keyword evidence="7" id="KW-0233">DNA recombination</keyword>
<evidence type="ECO:0000256" key="10">
    <source>
        <dbReference type="SAM" id="Coils"/>
    </source>
</evidence>
<dbReference type="InterPro" id="IPR010998">
    <property type="entry name" value="Integrase_recombinase_N"/>
</dbReference>
<evidence type="ECO:0000256" key="9">
    <source>
        <dbReference type="PROSITE-ProRule" id="PRU01248"/>
    </source>
</evidence>
<evidence type="ECO:0000256" key="2">
    <source>
        <dbReference type="ARBA" id="ARBA00022490"/>
    </source>
</evidence>
<keyword evidence="8" id="KW-0131">Cell cycle</keyword>
<evidence type="ECO:0000256" key="3">
    <source>
        <dbReference type="ARBA" id="ARBA00022618"/>
    </source>
</evidence>
<dbReference type="InterPro" id="IPR044068">
    <property type="entry name" value="CB"/>
</dbReference>
<dbReference type="Gene3D" id="1.10.443.10">
    <property type="entry name" value="Intergrase catalytic core"/>
    <property type="match status" value="1"/>
</dbReference>
<evidence type="ECO:0000313" key="14">
    <source>
        <dbReference type="Proteomes" id="UP001596020"/>
    </source>
</evidence>
<name>A0ABV9KA28_9PORP</name>
<dbReference type="PROSITE" id="PS51898">
    <property type="entry name" value="TYR_RECOMBINASE"/>
    <property type="match status" value="1"/>
</dbReference>
<keyword evidence="2" id="KW-0963">Cytoplasm</keyword>
<evidence type="ECO:0000256" key="7">
    <source>
        <dbReference type="ARBA" id="ARBA00023172"/>
    </source>
</evidence>
<keyword evidence="6 9" id="KW-0238">DNA-binding</keyword>
<keyword evidence="4" id="KW-0159">Chromosome partition</keyword>